<dbReference type="Proteomes" id="UP000054097">
    <property type="component" value="Unassembled WGS sequence"/>
</dbReference>
<proteinExistence type="inferred from homology"/>
<evidence type="ECO:0000313" key="6">
    <source>
        <dbReference type="Proteomes" id="UP000054097"/>
    </source>
</evidence>
<dbReference type="SUPFAM" id="SSF51556">
    <property type="entry name" value="Metallo-dependent hydrolases"/>
    <property type="match status" value="1"/>
</dbReference>
<dbReference type="Pfam" id="PF04909">
    <property type="entry name" value="Amidohydro_2"/>
    <property type="match status" value="1"/>
</dbReference>
<dbReference type="GO" id="GO:0016831">
    <property type="term" value="F:carboxy-lyase activity"/>
    <property type="evidence" value="ECO:0007669"/>
    <property type="project" value="UniProtKB-KW"/>
</dbReference>
<dbReference type="Gene3D" id="3.20.20.140">
    <property type="entry name" value="Metal-dependent hydrolases"/>
    <property type="match status" value="1"/>
</dbReference>
<evidence type="ECO:0000313" key="5">
    <source>
        <dbReference type="EMBL" id="KIM34164.1"/>
    </source>
</evidence>
<protein>
    <recommendedName>
        <fullName evidence="4">Amidohydrolase-related domain-containing protein</fullName>
    </recommendedName>
</protein>
<keyword evidence="6" id="KW-1185">Reference proteome</keyword>
<dbReference type="InterPro" id="IPR032466">
    <property type="entry name" value="Metal_Hydrolase"/>
</dbReference>
<keyword evidence="2 3" id="KW-0456">Lyase</keyword>
<evidence type="ECO:0000256" key="1">
    <source>
        <dbReference type="ARBA" id="ARBA00022793"/>
    </source>
</evidence>
<comment type="similarity">
    <text evidence="3">Belongs to the metallo-dependent hydrolases superfamily.</text>
</comment>
<dbReference type="STRING" id="933852.A0A0C3BQ16"/>
<name>A0A0C3BQ16_SERVB</name>
<organism evidence="5 6">
    <name type="scientific">Serendipita vermifera MAFF 305830</name>
    <dbReference type="NCBI Taxonomy" id="933852"/>
    <lineage>
        <taxon>Eukaryota</taxon>
        <taxon>Fungi</taxon>
        <taxon>Dikarya</taxon>
        <taxon>Basidiomycota</taxon>
        <taxon>Agaricomycotina</taxon>
        <taxon>Agaricomycetes</taxon>
        <taxon>Sebacinales</taxon>
        <taxon>Serendipitaceae</taxon>
        <taxon>Serendipita</taxon>
    </lineage>
</organism>
<evidence type="ECO:0000259" key="4">
    <source>
        <dbReference type="Pfam" id="PF04909"/>
    </source>
</evidence>
<reference evidence="5 6" key="1">
    <citation type="submission" date="2014-04" db="EMBL/GenBank/DDBJ databases">
        <authorList>
            <consortium name="DOE Joint Genome Institute"/>
            <person name="Kuo A."/>
            <person name="Zuccaro A."/>
            <person name="Kohler A."/>
            <person name="Nagy L.G."/>
            <person name="Floudas D."/>
            <person name="Copeland A."/>
            <person name="Barry K.W."/>
            <person name="Cichocki N."/>
            <person name="Veneault-Fourrey C."/>
            <person name="LaButti K."/>
            <person name="Lindquist E.A."/>
            <person name="Lipzen A."/>
            <person name="Lundell T."/>
            <person name="Morin E."/>
            <person name="Murat C."/>
            <person name="Sun H."/>
            <person name="Tunlid A."/>
            <person name="Henrissat B."/>
            <person name="Grigoriev I.V."/>
            <person name="Hibbett D.S."/>
            <person name="Martin F."/>
            <person name="Nordberg H.P."/>
            <person name="Cantor M.N."/>
            <person name="Hua S.X."/>
        </authorList>
    </citation>
    <scope>NUCLEOTIDE SEQUENCE [LARGE SCALE GENOMIC DNA]</scope>
    <source>
        <strain evidence="5 6">MAFF 305830</strain>
    </source>
</reference>
<gene>
    <name evidence="5" type="ORF">M408DRAFT_303239</name>
</gene>
<dbReference type="GO" id="GO:0016787">
    <property type="term" value="F:hydrolase activity"/>
    <property type="evidence" value="ECO:0007669"/>
    <property type="project" value="InterPro"/>
</dbReference>
<dbReference type="AlphaFoldDB" id="A0A0C3BQ16"/>
<dbReference type="GO" id="GO:0005829">
    <property type="term" value="C:cytosol"/>
    <property type="evidence" value="ECO:0007669"/>
    <property type="project" value="TreeGrafter"/>
</dbReference>
<dbReference type="InterPro" id="IPR006680">
    <property type="entry name" value="Amidohydro-rel"/>
</dbReference>
<keyword evidence="1 3" id="KW-0210">Decarboxylase</keyword>
<dbReference type="GO" id="GO:0019748">
    <property type="term" value="P:secondary metabolic process"/>
    <property type="evidence" value="ECO:0007669"/>
    <property type="project" value="TreeGrafter"/>
</dbReference>
<evidence type="ECO:0000256" key="2">
    <source>
        <dbReference type="ARBA" id="ARBA00023239"/>
    </source>
</evidence>
<evidence type="ECO:0000256" key="3">
    <source>
        <dbReference type="RuleBase" id="RU366045"/>
    </source>
</evidence>
<sequence>MSNSLKLKQLLVDIHTHCYLPRYAAFLRSRSIAPKIFTSGDRERLLILDDEPATGRPVGPQYWDRNEKLKFMDTHDIDISIVSTANPWLDFLPPDKAHTLATELNVDLEEYCATSPVVSMPGSHDIKRLYGFGLLPLVPDIPVDAILQVIKQISSLSHLKGVIMGTKAVGKGLDDPSLEPVWEALSAAGLVVFLHPHYGLGSGAKEAWGNRDNGHVLSLALGFPMETTIATTRLILAGVYDRHPDLKILLAHSGGALPQLSSRLASCISHDPVVSSRLQHDARYYVSKLYFDAVNYGPEEMGFVADVIGRGSAYANSQDQRGDRMSGYTRMLFGTDHPFFPPLDGEGRWKSVLENIRAIEGVKGWGEAEKAAVLGGNALELFLQGPM</sequence>
<dbReference type="InterPro" id="IPR032465">
    <property type="entry name" value="ACMSD"/>
</dbReference>
<dbReference type="OrthoDB" id="191270at2759"/>
<dbReference type="PANTHER" id="PTHR21240:SF28">
    <property type="entry name" value="ISO-OROTATE DECARBOXYLASE (EUROFUNG)"/>
    <property type="match status" value="1"/>
</dbReference>
<feature type="domain" description="Amidohydrolase-related" evidence="4">
    <location>
        <begin position="143"/>
        <end position="274"/>
    </location>
</feature>
<dbReference type="PANTHER" id="PTHR21240">
    <property type="entry name" value="2-AMINO-3-CARBOXYLMUCONATE-6-SEMIALDEHYDE DECARBOXYLASE"/>
    <property type="match status" value="1"/>
</dbReference>
<dbReference type="HOGENOM" id="CLU_039329_4_0_1"/>
<accession>A0A0C3BQ16</accession>
<dbReference type="EMBL" id="KN824277">
    <property type="protein sequence ID" value="KIM34164.1"/>
    <property type="molecule type" value="Genomic_DNA"/>
</dbReference>
<reference evidence="6" key="2">
    <citation type="submission" date="2015-01" db="EMBL/GenBank/DDBJ databases">
        <title>Evolutionary Origins and Diversification of the Mycorrhizal Mutualists.</title>
        <authorList>
            <consortium name="DOE Joint Genome Institute"/>
            <consortium name="Mycorrhizal Genomics Consortium"/>
            <person name="Kohler A."/>
            <person name="Kuo A."/>
            <person name="Nagy L.G."/>
            <person name="Floudas D."/>
            <person name="Copeland A."/>
            <person name="Barry K.W."/>
            <person name="Cichocki N."/>
            <person name="Veneault-Fourrey C."/>
            <person name="LaButti K."/>
            <person name="Lindquist E.A."/>
            <person name="Lipzen A."/>
            <person name="Lundell T."/>
            <person name="Morin E."/>
            <person name="Murat C."/>
            <person name="Riley R."/>
            <person name="Ohm R."/>
            <person name="Sun H."/>
            <person name="Tunlid A."/>
            <person name="Henrissat B."/>
            <person name="Grigoriev I.V."/>
            <person name="Hibbett D.S."/>
            <person name="Martin F."/>
        </authorList>
    </citation>
    <scope>NUCLEOTIDE SEQUENCE [LARGE SCALE GENOMIC DNA]</scope>
    <source>
        <strain evidence="6">MAFF 305830</strain>
    </source>
</reference>